<name>A0A6J4HCT1_9ACTN</name>
<gene>
    <name evidence="2" type="ORF">AVDCRST_MAG20-575</name>
</gene>
<feature type="compositionally biased region" description="Basic and acidic residues" evidence="1">
    <location>
        <begin position="39"/>
        <end position="76"/>
    </location>
</feature>
<feature type="non-terminal residue" evidence="2">
    <location>
        <position position="1"/>
    </location>
</feature>
<evidence type="ECO:0000256" key="1">
    <source>
        <dbReference type="SAM" id="MobiDB-lite"/>
    </source>
</evidence>
<proteinExistence type="predicted"/>
<sequence length="371" mass="40355">GTEHRAPRRRPARRAGTDGRRHERRLPAPVPRLRRRAVRERDGHGQRAAADERADHADGVLRPRGDPQERAALHRRPEGHRRGRPPPGGGGRRRPRRPQLRVPGGEGHEEGRRRRAPRPPTPAPGHRGGGGGRGGWCPGDREAAHRGRRPHAHAPRRRAHRRGGGRRRRAPPRQDGRAALLGCGRLAGHRRAQGGGDLRPGPRQRRHLGGGRRACDDVGHRLRRGRRRSGLPGTAVALPGPGRRLRRPSAAGAAPPGRGRRHHAGPRPPPLRPPRRALRHQGLPEARVVVPGRLPPRWRRPPPPGHGVVAGRAGGAAGGARPEPAVPGARPAPAPRAHERSPAGRPPPPLAGDGRGRHASRGRRPRRVRRL</sequence>
<accession>A0A6J4HCT1</accession>
<feature type="compositionally biased region" description="Low complexity" evidence="1">
    <location>
        <begin position="319"/>
        <end position="331"/>
    </location>
</feature>
<evidence type="ECO:0000313" key="2">
    <source>
        <dbReference type="EMBL" id="CAA9218910.1"/>
    </source>
</evidence>
<reference evidence="2" key="1">
    <citation type="submission" date="2020-02" db="EMBL/GenBank/DDBJ databases">
        <authorList>
            <person name="Meier V. D."/>
        </authorList>
    </citation>
    <scope>NUCLEOTIDE SEQUENCE</scope>
    <source>
        <strain evidence="2">AVDCRST_MAG20</strain>
    </source>
</reference>
<dbReference type="EMBL" id="CADCSY010000024">
    <property type="protein sequence ID" value="CAA9218910.1"/>
    <property type="molecule type" value="Genomic_DNA"/>
</dbReference>
<feature type="compositionally biased region" description="Basic residues" evidence="1">
    <location>
        <begin position="1"/>
        <end position="13"/>
    </location>
</feature>
<feature type="non-terminal residue" evidence="2">
    <location>
        <position position="371"/>
    </location>
</feature>
<protein>
    <submittedName>
        <fullName evidence="2">tRNA-dihydrouridine synthase DusB</fullName>
    </submittedName>
</protein>
<feature type="region of interest" description="Disordered" evidence="1">
    <location>
        <begin position="1"/>
        <end position="371"/>
    </location>
</feature>
<feature type="compositionally biased region" description="Gly residues" evidence="1">
    <location>
        <begin position="126"/>
        <end position="137"/>
    </location>
</feature>
<feature type="compositionally biased region" description="Basic residues" evidence="1">
    <location>
        <begin position="146"/>
        <end position="171"/>
    </location>
</feature>
<feature type="compositionally biased region" description="Low complexity" evidence="1">
    <location>
        <begin position="237"/>
        <end position="257"/>
    </location>
</feature>
<feature type="compositionally biased region" description="Basic residues" evidence="1">
    <location>
        <begin position="357"/>
        <end position="371"/>
    </location>
</feature>
<organism evidence="2">
    <name type="scientific">uncultured Acidimicrobiales bacterium</name>
    <dbReference type="NCBI Taxonomy" id="310071"/>
    <lineage>
        <taxon>Bacteria</taxon>
        <taxon>Bacillati</taxon>
        <taxon>Actinomycetota</taxon>
        <taxon>Acidimicrobiia</taxon>
        <taxon>Acidimicrobiales</taxon>
        <taxon>environmental samples</taxon>
    </lineage>
</organism>
<dbReference type="AlphaFoldDB" id="A0A6J4HCT1"/>